<organism evidence="2 3">
    <name type="scientific">Microbulbifer bruguierae</name>
    <dbReference type="NCBI Taxonomy" id="3029061"/>
    <lineage>
        <taxon>Bacteria</taxon>
        <taxon>Pseudomonadati</taxon>
        <taxon>Pseudomonadota</taxon>
        <taxon>Gammaproteobacteria</taxon>
        <taxon>Cellvibrionales</taxon>
        <taxon>Microbulbiferaceae</taxon>
        <taxon>Microbulbifer</taxon>
    </lineage>
</organism>
<dbReference type="InterPro" id="IPR041667">
    <property type="entry name" value="Cupin_8"/>
</dbReference>
<reference evidence="2 3" key="1">
    <citation type="submission" date="2023-02" db="EMBL/GenBank/DDBJ databases">
        <title>Description and genomic characterization of Microbulbifer bruguierae sp. nov., isolated from the sediment of mangrove plant Bruguiera sexangula.</title>
        <authorList>
            <person name="Long M."/>
        </authorList>
    </citation>
    <scope>NUCLEOTIDE SEQUENCE [LARGE SCALE GENOMIC DNA]</scope>
    <source>
        <strain evidence="2 3">H12</strain>
    </source>
</reference>
<protein>
    <submittedName>
        <fullName evidence="2">Cupin-like domain-containing protein</fullName>
    </submittedName>
</protein>
<name>A0ABY8NCW1_9GAMM</name>
<accession>A0ABY8NCW1</accession>
<dbReference type="PROSITE" id="PS51184">
    <property type="entry name" value="JMJC"/>
    <property type="match status" value="1"/>
</dbReference>
<proteinExistence type="predicted"/>
<evidence type="ECO:0000259" key="1">
    <source>
        <dbReference type="PROSITE" id="PS51184"/>
    </source>
</evidence>
<dbReference type="PANTHER" id="PTHR12461">
    <property type="entry name" value="HYPOXIA-INDUCIBLE FACTOR 1 ALPHA INHIBITOR-RELATED"/>
    <property type="match status" value="1"/>
</dbReference>
<dbReference type="InterPro" id="IPR014710">
    <property type="entry name" value="RmlC-like_jellyroll"/>
</dbReference>
<dbReference type="SMART" id="SM00558">
    <property type="entry name" value="JmjC"/>
    <property type="match status" value="1"/>
</dbReference>
<feature type="domain" description="JmjC" evidence="1">
    <location>
        <begin position="107"/>
        <end position="268"/>
    </location>
</feature>
<evidence type="ECO:0000313" key="2">
    <source>
        <dbReference type="EMBL" id="WGL16437.1"/>
    </source>
</evidence>
<dbReference type="Gene3D" id="2.60.120.10">
    <property type="entry name" value="Jelly Rolls"/>
    <property type="match status" value="1"/>
</dbReference>
<sequence length="337" mass="38233">MQSIEIVDRFQRDFFESEVVPAYRPVIFKDAVSHWPLVQQARKSSVDLMAFLEARATPGKIWTIEAPRDSGGRFFYSADGCGFNFERKITTFQHFSQRLKNWVDDQHAPALSMQSAFVDEHFYDVRESHSIPVFSSDIRPRIWIGNRSVVATHYDHSENIACVAAGRRRFTLFPPHQISNLYLGPLDKTIGGSPVSMVSLLSPDFDRYPRFEEALKHALVAELEPGDVIYIPTLWFHHVEALEGINILVNFWRSSGGAASGPRPADALLLALLTIQDQPPSIKAAWKSFFDYYVFDTFGDPSAHLPEELKGMLGGMDPDMAMKLRRWLVRQLSEAGE</sequence>
<dbReference type="RefSeq" id="WP_280320164.1">
    <property type="nucleotide sequence ID" value="NZ_CP118605.1"/>
</dbReference>
<dbReference type="Pfam" id="PF13621">
    <property type="entry name" value="Cupin_8"/>
    <property type="match status" value="1"/>
</dbReference>
<dbReference type="Proteomes" id="UP001236500">
    <property type="component" value="Chromosome"/>
</dbReference>
<evidence type="ECO:0000313" key="3">
    <source>
        <dbReference type="Proteomes" id="UP001236500"/>
    </source>
</evidence>
<keyword evidence="3" id="KW-1185">Reference proteome</keyword>
<dbReference type="PANTHER" id="PTHR12461:SF105">
    <property type="entry name" value="HYPOXIA-INDUCIBLE FACTOR 1-ALPHA INHIBITOR"/>
    <property type="match status" value="1"/>
</dbReference>
<dbReference type="SUPFAM" id="SSF51197">
    <property type="entry name" value="Clavaminate synthase-like"/>
    <property type="match status" value="1"/>
</dbReference>
<dbReference type="InterPro" id="IPR003347">
    <property type="entry name" value="JmjC_dom"/>
</dbReference>
<dbReference type="EMBL" id="CP118605">
    <property type="protein sequence ID" value="WGL16437.1"/>
    <property type="molecule type" value="Genomic_DNA"/>
</dbReference>
<gene>
    <name evidence="2" type="ORF">PVT68_16930</name>
</gene>